<keyword evidence="1" id="KW-0732">Signal</keyword>
<evidence type="ECO:0000256" key="1">
    <source>
        <dbReference type="SAM" id="SignalP"/>
    </source>
</evidence>
<reference evidence="3" key="1">
    <citation type="submission" date="2021-04" db="EMBL/GenBank/DDBJ databases">
        <authorList>
            <person name="Tunstrom K."/>
        </authorList>
    </citation>
    <scope>NUCLEOTIDE SEQUENCE</scope>
</reference>
<accession>A0A8S3WFC7</accession>
<evidence type="ECO:0000313" key="4">
    <source>
        <dbReference type="Proteomes" id="UP000691718"/>
    </source>
</evidence>
<dbReference type="InterPro" id="IPR002350">
    <property type="entry name" value="Kazal_dom"/>
</dbReference>
<dbReference type="AlphaFoldDB" id="A0A8S3WFC7"/>
<gene>
    <name evidence="3" type="ORF">PAPOLLO_LOCUS5513</name>
</gene>
<feature type="domain" description="Kazal-like" evidence="2">
    <location>
        <begin position="23"/>
        <end position="74"/>
    </location>
</feature>
<dbReference type="PROSITE" id="PS51465">
    <property type="entry name" value="KAZAL_2"/>
    <property type="match status" value="1"/>
</dbReference>
<evidence type="ECO:0000259" key="2">
    <source>
        <dbReference type="PROSITE" id="PS51465"/>
    </source>
</evidence>
<dbReference type="Pfam" id="PF00050">
    <property type="entry name" value="Kazal_1"/>
    <property type="match status" value="1"/>
</dbReference>
<feature type="signal peptide" evidence="1">
    <location>
        <begin position="1"/>
        <end position="16"/>
    </location>
</feature>
<evidence type="ECO:0000313" key="3">
    <source>
        <dbReference type="EMBL" id="CAG4956283.1"/>
    </source>
</evidence>
<keyword evidence="4" id="KW-1185">Reference proteome</keyword>
<comment type="caution">
    <text evidence="3">The sequence shown here is derived from an EMBL/GenBank/DDBJ whole genome shotgun (WGS) entry which is preliminary data.</text>
</comment>
<dbReference type="Proteomes" id="UP000691718">
    <property type="component" value="Unassembled WGS sequence"/>
</dbReference>
<dbReference type="OrthoDB" id="328123at2759"/>
<dbReference type="EMBL" id="CAJQZP010000312">
    <property type="protein sequence ID" value="CAG4956283.1"/>
    <property type="molecule type" value="Genomic_DNA"/>
</dbReference>
<sequence length="81" mass="9557">MIVVLTLVLFYIGTQAKQELWKNWSEKRCPCTTEYNPICSSDMRRYKNICTFQCRIQHLIKNNEHMIKPVNCTLLPPTVPN</sequence>
<name>A0A8S3WFC7_PARAO</name>
<organism evidence="3 4">
    <name type="scientific">Parnassius apollo</name>
    <name type="common">Apollo butterfly</name>
    <name type="synonym">Papilio apollo</name>
    <dbReference type="NCBI Taxonomy" id="110799"/>
    <lineage>
        <taxon>Eukaryota</taxon>
        <taxon>Metazoa</taxon>
        <taxon>Ecdysozoa</taxon>
        <taxon>Arthropoda</taxon>
        <taxon>Hexapoda</taxon>
        <taxon>Insecta</taxon>
        <taxon>Pterygota</taxon>
        <taxon>Neoptera</taxon>
        <taxon>Endopterygota</taxon>
        <taxon>Lepidoptera</taxon>
        <taxon>Glossata</taxon>
        <taxon>Ditrysia</taxon>
        <taxon>Papilionoidea</taxon>
        <taxon>Papilionidae</taxon>
        <taxon>Parnassiinae</taxon>
        <taxon>Parnassini</taxon>
        <taxon>Parnassius</taxon>
        <taxon>Parnassius</taxon>
    </lineage>
</organism>
<dbReference type="PROSITE" id="PS00282">
    <property type="entry name" value="KAZAL_1"/>
    <property type="match status" value="1"/>
</dbReference>
<protein>
    <submittedName>
        <fullName evidence="3">(apollo) hypothetical protein</fullName>
    </submittedName>
</protein>
<proteinExistence type="predicted"/>
<feature type="chain" id="PRO_5035716065" evidence="1">
    <location>
        <begin position="17"/>
        <end position="81"/>
    </location>
</feature>